<dbReference type="PANTHER" id="PTHR43140:SF1">
    <property type="entry name" value="TYPE I RESTRICTION ENZYME ECOKI SPECIFICITY SUBUNIT"/>
    <property type="match status" value="1"/>
</dbReference>
<dbReference type="Proteomes" id="UP001597058">
    <property type="component" value="Unassembled WGS sequence"/>
</dbReference>
<accession>A0ABW3XMD6</accession>
<dbReference type="InterPro" id="IPR044946">
    <property type="entry name" value="Restrct_endonuc_typeI_TRD_sf"/>
</dbReference>
<keyword evidence="4" id="KW-1185">Reference proteome</keyword>
<name>A0ABW3XMD6_9ACTN</name>
<dbReference type="EMBL" id="JBHTMM010000037">
    <property type="protein sequence ID" value="MFD1309373.1"/>
    <property type="molecule type" value="Genomic_DNA"/>
</dbReference>
<proteinExistence type="predicted"/>
<evidence type="ECO:0008006" key="5">
    <source>
        <dbReference type="Google" id="ProtNLM"/>
    </source>
</evidence>
<keyword evidence="2" id="KW-0238">DNA-binding</keyword>
<evidence type="ECO:0000313" key="4">
    <source>
        <dbReference type="Proteomes" id="UP001597058"/>
    </source>
</evidence>
<evidence type="ECO:0000256" key="1">
    <source>
        <dbReference type="ARBA" id="ARBA00022747"/>
    </source>
</evidence>
<keyword evidence="1" id="KW-0680">Restriction system</keyword>
<evidence type="ECO:0000313" key="3">
    <source>
        <dbReference type="EMBL" id="MFD1309373.1"/>
    </source>
</evidence>
<dbReference type="PANTHER" id="PTHR43140">
    <property type="entry name" value="TYPE-1 RESTRICTION ENZYME ECOKI SPECIFICITY PROTEIN"/>
    <property type="match status" value="1"/>
</dbReference>
<dbReference type="RefSeq" id="WP_381236584.1">
    <property type="nucleotide sequence ID" value="NZ_JBHSKH010000036.1"/>
</dbReference>
<dbReference type="Gene3D" id="3.90.220.20">
    <property type="entry name" value="DNA methylase specificity domains"/>
    <property type="match status" value="2"/>
</dbReference>
<sequence length="405" mass="45806">MTREFVETAEQWLRSLPSDWRLMSPKVLFTERREPCHINDVHLTPSQTYGVLPQSEYMEVTGNNVVLNLQGQNSMKHVDPDDFIIHLRSFQGGLERSTVTGKVSTAYTVLTPQNGVVAGYYRWLLKSDGYIQELRTTTNQLRDGQSIKYRDFVKVMLPVPQEDEQQSIADYLDRETAQIDVLIAEQRRLVEMLKKRILSFSDQCFYGASGKRTVLLKRVLQRLDRPAVPGLGVVTAYRDGAVTLRSNRREDGYTFSEKEDGYQEVRPGDLVFHGLDGFSGAVGISDSRGNATPVYHVCEAIAGDDPEYVALLLRYLGTSGFLATQAPNVRQRAVDFRNWTTFARIPLSLPDLSTQRSVVHNMREQVTRTDTLIAESERLIELSQERRSALITAAVTGQIDVRRGV</sequence>
<reference evidence="4" key="1">
    <citation type="journal article" date="2019" name="Int. J. Syst. Evol. Microbiol.">
        <title>The Global Catalogue of Microorganisms (GCM) 10K type strain sequencing project: providing services to taxonomists for standard genome sequencing and annotation.</title>
        <authorList>
            <consortium name="The Broad Institute Genomics Platform"/>
            <consortium name="The Broad Institute Genome Sequencing Center for Infectious Disease"/>
            <person name="Wu L."/>
            <person name="Ma J."/>
        </authorList>
    </citation>
    <scope>NUCLEOTIDE SEQUENCE [LARGE SCALE GENOMIC DNA]</scope>
    <source>
        <strain evidence="4">CGMCC 4.7020</strain>
    </source>
</reference>
<gene>
    <name evidence="3" type="ORF">ACFQ5X_26400</name>
</gene>
<comment type="caution">
    <text evidence="3">The sequence shown here is derived from an EMBL/GenBank/DDBJ whole genome shotgun (WGS) entry which is preliminary data.</text>
</comment>
<dbReference type="SUPFAM" id="SSF116734">
    <property type="entry name" value="DNA methylase specificity domain"/>
    <property type="match status" value="2"/>
</dbReference>
<evidence type="ECO:0000256" key="2">
    <source>
        <dbReference type="ARBA" id="ARBA00023125"/>
    </source>
</evidence>
<dbReference type="InterPro" id="IPR051212">
    <property type="entry name" value="Type-I_RE_S_subunit"/>
</dbReference>
<protein>
    <recommendedName>
        <fullName evidence="5">Type I restriction enzyme, S subunit</fullName>
    </recommendedName>
</protein>
<organism evidence="3 4">
    <name type="scientific">Streptomyces kaempferi</name>
    <dbReference type="NCBI Taxonomy" id="333725"/>
    <lineage>
        <taxon>Bacteria</taxon>
        <taxon>Bacillati</taxon>
        <taxon>Actinomycetota</taxon>
        <taxon>Actinomycetes</taxon>
        <taxon>Kitasatosporales</taxon>
        <taxon>Streptomycetaceae</taxon>
        <taxon>Streptomyces</taxon>
    </lineage>
</organism>